<evidence type="ECO:0000313" key="4">
    <source>
        <dbReference type="EMBL" id="MBB3994387.1"/>
    </source>
</evidence>
<feature type="compositionally biased region" description="Low complexity" evidence="1">
    <location>
        <begin position="53"/>
        <end position="66"/>
    </location>
</feature>
<dbReference type="Pfam" id="PF01476">
    <property type="entry name" value="LysM"/>
    <property type="match status" value="1"/>
</dbReference>
<evidence type="ECO:0000313" key="5">
    <source>
        <dbReference type="Proteomes" id="UP000530268"/>
    </source>
</evidence>
<dbReference type="RefSeq" id="WP_184565379.1">
    <property type="nucleotide sequence ID" value="NZ_JACIEI010000005.1"/>
</dbReference>
<dbReference type="SMART" id="SM00257">
    <property type="entry name" value="LysM"/>
    <property type="match status" value="1"/>
</dbReference>
<evidence type="ECO:0000259" key="3">
    <source>
        <dbReference type="PROSITE" id="PS51782"/>
    </source>
</evidence>
<dbReference type="InterPro" id="IPR036779">
    <property type="entry name" value="LysM_dom_sf"/>
</dbReference>
<dbReference type="PROSITE" id="PS51782">
    <property type="entry name" value="LYSM"/>
    <property type="match status" value="1"/>
</dbReference>
<dbReference type="Gene3D" id="3.10.350.10">
    <property type="entry name" value="LysM domain"/>
    <property type="match status" value="1"/>
</dbReference>
<evidence type="ECO:0000256" key="1">
    <source>
        <dbReference type="SAM" id="MobiDB-lite"/>
    </source>
</evidence>
<protein>
    <submittedName>
        <fullName evidence="4">Nucleoid-associated protein YgaU</fullName>
    </submittedName>
</protein>
<dbReference type="InterPro" id="IPR018392">
    <property type="entry name" value="LysM"/>
</dbReference>
<proteinExistence type="predicted"/>
<name>A0A7W6E435_9RHOB</name>
<accession>A0A7W6E435</accession>
<dbReference type="Proteomes" id="UP000530268">
    <property type="component" value="Unassembled WGS sequence"/>
</dbReference>
<keyword evidence="5" id="KW-1185">Reference proteome</keyword>
<evidence type="ECO:0000256" key="2">
    <source>
        <dbReference type="SAM" id="Phobius"/>
    </source>
</evidence>
<gene>
    <name evidence="4" type="ORF">GGR95_002032</name>
</gene>
<dbReference type="EMBL" id="JACIEI010000005">
    <property type="protein sequence ID" value="MBB3994387.1"/>
    <property type="molecule type" value="Genomic_DNA"/>
</dbReference>
<feature type="transmembrane region" description="Helical" evidence="2">
    <location>
        <begin position="87"/>
        <end position="106"/>
    </location>
</feature>
<sequence>MKKDKPKISFTTGPASDVVRSAPAEGQSRAQMKAAPAAGKSTVMPKSHDASKPLGAGATSGLSSSTPKRHSAPLIAQAAPRSMFTPVLAVVSLLTVGLGVAAVFLWQDDNLQAATVPARASEQTKVTAQGVSEPASLDSVTRAATPDLTDLANRDQTGKAAGGSVVANLAAAVQVVMYPAENPAVVLQQTPVAEEAVDLVAEEMQVLRAGILAGDYEIDVIEQNGVGRSSLRFIGAEETGNAAKAVLMQAITEGRITAPKHMWTAEGPVDIDTLMFDLVQTALAADGTVEGADAARDMSRTTFMVSRIQSSKVDGKRHYTVGAGDSLAYISLQFYGKPDAFQRIVDANRKTLQSPEKIQIGQRLIIPS</sequence>
<dbReference type="AlphaFoldDB" id="A0A7W6E435"/>
<reference evidence="4 5" key="1">
    <citation type="submission" date="2020-08" db="EMBL/GenBank/DDBJ databases">
        <title>Genomic Encyclopedia of Type Strains, Phase IV (KMG-IV): sequencing the most valuable type-strain genomes for metagenomic binning, comparative biology and taxonomic classification.</title>
        <authorList>
            <person name="Goeker M."/>
        </authorList>
    </citation>
    <scope>NUCLEOTIDE SEQUENCE [LARGE SCALE GENOMIC DNA]</scope>
    <source>
        <strain evidence="4 5">DSM 102234</strain>
    </source>
</reference>
<dbReference type="CDD" id="cd00118">
    <property type="entry name" value="LysM"/>
    <property type="match status" value="1"/>
</dbReference>
<comment type="caution">
    <text evidence="4">The sequence shown here is derived from an EMBL/GenBank/DDBJ whole genome shotgun (WGS) entry which is preliminary data.</text>
</comment>
<keyword evidence="2" id="KW-0812">Transmembrane</keyword>
<keyword evidence="2" id="KW-0472">Membrane</keyword>
<feature type="domain" description="LysM" evidence="3">
    <location>
        <begin position="317"/>
        <end position="366"/>
    </location>
</feature>
<organism evidence="4 5">
    <name type="scientific">Sulfitobacter undariae</name>
    <dbReference type="NCBI Taxonomy" id="1563671"/>
    <lineage>
        <taxon>Bacteria</taxon>
        <taxon>Pseudomonadati</taxon>
        <taxon>Pseudomonadota</taxon>
        <taxon>Alphaproteobacteria</taxon>
        <taxon>Rhodobacterales</taxon>
        <taxon>Roseobacteraceae</taxon>
        <taxon>Sulfitobacter</taxon>
    </lineage>
</organism>
<feature type="region of interest" description="Disordered" evidence="1">
    <location>
        <begin position="1"/>
        <end position="69"/>
    </location>
</feature>
<keyword evidence="2" id="KW-1133">Transmembrane helix</keyword>